<organism evidence="9 10">
    <name type="scientific">Adineta steineri</name>
    <dbReference type="NCBI Taxonomy" id="433720"/>
    <lineage>
        <taxon>Eukaryota</taxon>
        <taxon>Metazoa</taxon>
        <taxon>Spiralia</taxon>
        <taxon>Gnathifera</taxon>
        <taxon>Rotifera</taxon>
        <taxon>Eurotatoria</taxon>
        <taxon>Bdelloidea</taxon>
        <taxon>Adinetida</taxon>
        <taxon>Adinetidae</taxon>
        <taxon>Adineta</taxon>
    </lineage>
</organism>
<dbReference type="AlphaFoldDB" id="A0A814P7V7"/>
<dbReference type="InterPro" id="IPR021109">
    <property type="entry name" value="Peptidase_aspartic_dom_sf"/>
</dbReference>
<feature type="transmembrane region" description="Helical" evidence="6">
    <location>
        <begin position="252"/>
        <end position="273"/>
    </location>
</feature>
<dbReference type="EMBL" id="CAJNON010000205">
    <property type="protein sequence ID" value="CAF1101070.1"/>
    <property type="molecule type" value="Genomic_DNA"/>
</dbReference>
<dbReference type="InterPro" id="IPR011701">
    <property type="entry name" value="MFS"/>
</dbReference>
<evidence type="ECO:0000313" key="10">
    <source>
        <dbReference type="Proteomes" id="UP000663891"/>
    </source>
</evidence>
<dbReference type="Proteomes" id="UP000663891">
    <property type="component" value="Unassembled WGS sequence"/>
</dbReference>
<evidence type="ECO:0000313" key="9">
    <source>
        <dbReference type="EMBL" id="CAF1101070.1"/>
    </source>
</evidence>
<comment type="caution">
    <text evidence="9">The sequence shown here is derived from an EMBL/GenBank/DDBJ whole genome shotgun (WGS) entry which is preliminary data.</text>
</comment>
<feature type="transmembrane region" description="Helical" evidence="6">
    <location>
        <begin position="541"/>
        <end position="563"/>
    </location>
</feature>
<feature type="transmembrane region" description="Helical" evidence="6">
    <location>
        <begin position="419"/>
        <end position="441"/>
    </location>
</feature>
<feature type="transmembrane region" description="Helical" evidence="6">
    <location>
        <begin position="192"/>
        <end position="211"/>
    </location>
</feature>
<evidence type="ECO:0000256" key="5">
    <source>
        <dbReference type="RuleBase" id="RU000454"/>
    </source>
</evidence>
<dbReference type="InterPro" id="IPR001461">
    <property type="entry name" value="Aspartic_peptidase_A1"/>
</dbReference>
<dbReference type="InterPro" id="IPR001969">
    <property type="entry name" value="Aspartic_peptidase_AS"/>
</dbReference>
<dbReference type="SUPFAM" id="SSF50630">
    <property type="entry name" value="Acid proteases"/>
    <property type="match status" value="1"/>
</dbReference>
<dbReference type="InterPro" id="IPR036259">
    <property type="entry name" value="MFS_trans_sf"/>
</dbReference>
<dbReference type="PROSITE" id="PS00141">
    <property type="entry name" value="ASP_PROTEASE"/>
    <property type="match status" value="1"/>
</dbReference>
<keyword evidence="4 6" id="KW-0472">Membrane</keyword>
<dbReference type="OrthoDB" id="546893at2759"/>
<evidence type="ECO:0000256" key="4">
    <source>
        <dbReference type="ARBA" id="ARBA00023136"/>
    </source>
</evidence>
<dbReference type="PANTHER" id="PTHR23121">
    <property type="entry name" value="SODIUM-DEPENDENT GLUCOSE TRANSPORTER 1"/>
    <property type="match status" value="1"/>
</dbReference>
<feature type="transmembrane region" description="Helical" evidence="6">
    <location>
        <begin position="376"/>
        <end position="395"/>
    </location>
</feature>
<feature type="signal peptide" evidence="7">
    <location>
        <begin position="1"/>
        <end position="21"/>
    </location>
</feature>
<sequence length="606" mass="67311">MFRLFVKILLILNVINISIKADDLPRINCQRATSLNKKDSSIASLSSKTVSVNEILTNEMNDYWIGSIGIGSPSQNFYIDFDTGSSDLWVPSIKCSSLCKMAIPSNEQISSGIKIYFNHPWYLFKTEFFILMWIILGFHLELIGSTLPILGQNINVGYTGMGSVLASRAVGYLVANLLGIRLQNITKKYAEALLICAFMLAAIVVFLTPFVKSLVVMWILFFIQGVTQSLTHIAGTHILLTMWGVNATVPLNAVHIGYGIGAVFANSLVRPFLNGEVSSMNIPNSEITNSTSVPVIILKTSSSIFIPYLITSILCVLIAIGNVYFYLNESRNQREKLEIKQADYGTLTNDITDIIDTNDTKISSPYSPRTFGNGDYRYGLTLTIIFVCYAFFMGANDQTFSKFFFSYLTFKEFHISDRIASWGIILYWISMSIGRLIAAILSSFLSINTCFNILWTGGLCLIIAWLSFVFIIGLTTTSLLILGAFSGLIFGPIFPLTCGLINQRLNAVPALIALIFSGSAVGAIIFQQIAGITLDHDPNDFPILLAFFVLMLIILYTASNLIYHFHQRRNLENTRSSLTNGAALARESLTDEELPMINYPRDQNNQ</sequence>
<feature type="transmembrane region" description="Helical" evidence="6">
    <location>
        <begin position="305"/>
        <end position="327"/>
    </location>
</feature>
<dbReference type="Pfam" id="PF00026">
    <property type="entry name" value="Asp"/>
    <property type="match status" value="1"/>
</dbReference>
<evidence type="ECO:0000256" key="1">
    <source>
        <dbReference type="ARBA" id="ARBA00007447"/>
    </source>
</evidence>
<keyword evidence="3 6" id="KW-1133">Transmembrane helix</keyword>
<accession>A0A814P7V7</accession>
<dbReference type="InterPro" id="IPR033121">
    <property type="entry name" value="PEPTIDASE_A1"/>
</dbReference>
<keyword evidence="2 6" id="KW-0812">Transmembrane</keyword>
<evidence type="ECO:0000256" key="3">
    <source>
        <dbReference type="ARBA" id="ARBA00022989"/>
    </source>
</evidence>
<feature type="chain" id="PRO_5032568517" description="Peptidase A1 domain-containing protein" evidence="7">
    <location>
        <begin position="22"/>
        <end position="606"/>
    </location>
</feature>
<dbReference type="Pfam" id="PF07690">
    <property type="entry name" value="MFS_1"/>
    <property type="match status" value="1"/>
</dbReference>
<dbReference type="PANTHER" id="PTHR23121:SF9">
    <property type="entry name" value="SODIUM-DEPENDENT GLUCOSE TRANSPORTER 1"/>
    <property type="match status" value="1"/>
</dbReference>
<keyword evidence="5" id="KW-0378">Hydrolase</keyword>
<keyword evidence="5" id="KW-0064">Aspartyl protease</keyword>
<evidence type="ECO:0000256" key="7">
    <source>
        <dbReference type="SAM" id="SignalP"/>
    </source>
</evidence>
<feature type="transmembrane region" description="Helical" evidence="6">
    <location>
        <begin position="217"/>
        <end position="240"/>
    </location>
</feature>
<evidence type="ECO:0000259" key="8">
    <source>
        <dbReference type="Pfam" id="PF00026"/>
    </source>
</evidence>
<feature type="transmembrane region" description="Helical" evidence="6">
    <location>
        <begin position="508"/>
        <end position="529"/>
    </location>
</feature>
<dbReference type="GO" id="GO:0006508">
    <property type="term" value="P:proteolysis"/>
    <property type="evidence" value="ECO:0007669"/>
    <property type="project" value="UniProtKB-KW"/>
</dbReference>
<dbReference type="Gene3D" id="2.40.70.10">
    <property type="entry name" value="Acid Proteases"/>
    <property type="match status" value="1"/>
</dbReference>
<comment type="similarity">
    <text evidence="1 5">Belongs to the peptidase A1 family.</text>
</comment>
<name>A0A814P7V7_9BILA</name>
<dbReference type="Gene3D" id="1.20.1250.20">
    <property type="entry name" value="MFS general substrate transporter like domains"/>
    <property type="match status" value="2"/>
</dbReference>
<gene>
    <name evidence="9" type="ORF">VCS650_LOCUS20106</name>
</gene>
<keyword evidence="5" id="KW-0645">Protease</keyword>
<feature type="transmembrane region" description="Helical" evidence="6">
    <location>
        <begin position="156"/>
        <end position="180"/>
    </location>
</feature>
<protein>
    <recommendedName>
        <fullName evidence="8">Peptidase A1 domain-containing protein</fullName>
    </recommendedName>
</protein>
<feature type="transmembrane region" description="Helical" evidence="6">
    <location>
        <begin position="128"/>
        <end position="150"/>
    </location>
</feature>
<dbReference type="GO" id="GO:0022857">
    <property type="term" value="F:transmembrane transporter activity"/>
    <property type="evidence" value="ECO:0007669"/>
    <property type="project" value="InterPro"/>
</dbReference>
<feature type="domain" description="Peptidase A1" evidence="8">
    <location>
        <begin position="64"/>
        <end position="103"/>
    </location>
</feature>
<feature type="transmembrane region" description="Helical" evidence="6">
    <location>
        <begin position="479"/>
        <end position="501"/>
    </location>
</feature>
<dbReference type="GO" id="GO:0004190">
    <property type="term" value="F:aspartic-type endopeptidase activity"/>
    <property type="evidence" value="ECO:0007669"/>
    <property type="project" value="UniProtKB-KW"/>
</dbReference>
<dbReference type="SUPFAM" id="SSF103473">
    <property type="entry name" value="MFS general substrate transporter"/>
    <property type="match status" value="1"/>
</dbReference>
<evidence type="ECO:0000256" key="2">
    <source>
        <dbReference type="ARBA" id="ARBA00022692"/>
    </source>
</evidence>
<dbReference type="PRINTS" id="PR00792">
    <property type="entry name" value="PEPSIN"/>
</dbReference>
<feature type="transmembrane region" description="Helical" evidence="6">
    <location>
        <begin position="453"/>
        <end position="473"/>
    </location>
</feature>
<proteinExistence type="inferred from homology"/>
<evidence type="ECO:0000256" key="6">
    <source>
        <dbReference type="SAM" id="Phobius"/>
    </source>
</evidence>
<keyword evidence="7" id="KW-0732">Signal</keyword>
<reference evidence="9" key="1">
    <citation type="submission" date="2021-02" db="EMBL/GenBank/DDBJ databases">
        <authorList>
            <person name="Nowell W R."/>
        </authorList>
    </citation>
    <scope>NUCLEOTIDE SEQUENCE</scope>
</reference>